<dbReference type="Gene3D" id="2.60.40.3800">
    <property type="match status" value="1"/>
</dbReference>
<dbReference type="InterPro" id="IPR012600">
    <property type="entry name" value="Propeptide_C25"/>
</dbReference>
<comment type="caution">
    <text evidence="2">The sequence shown here is derived from an EMBL/GenBank/DDBJ whole genome shotgun (WGS) entry which is preliminary data.</text>
</comment>
<proteinExistence type="predicted"/>
<gene>
    <name evidence="2" type="ORF">BXT86_05395</name>
</gene>
<dbReference type="InterPro" id="IPR038490">
    <property type="entry name" value="Gingipain_propep_sf"/>
</dbReference>
<dbReference type="Pfam" id="PF08126">
    <property type="entry name" value="Propeptide_C25"/>
    <property type="match status" value="1"/>
</dbReference>
<evidence type="ECO:0000313" key="2">
    <source>
        <dbReference type="EMBL" id="OPX17639.1"/>
    </source>
</evidence>
<reference evidence="3" key="1">
    <citation type="submission" date="2017-01" db="EMBL/GenBank/DDBJ databases">
        <title>Novel pathways for hydrocarbon cycling and metabolic interdependencies in hydrothermal sediment communities.</title>
        <authorList>
            <person name="Dombrowski N."/>
            <person name="Seitz K."/>
            <person name="Teske A."/>
            <person name="Baker B."/>
        </authorList>
    </citation>
    <scope>NUCLEOTIDE SEQUENCE [LARGE SCALE GENOMIC DNA]</scope>
</reference>
<sequence>MMKIKIALTISLSVFLLWGYTVKYWPAQFSFYEEHGYTRIEASDFVLVGEPGEPELPSITLNYIIPPNARVESLIIIDSVVSQFPGEYLIYPTQPVNLPGESLPWVEPDTGIYNSDELFPDRFIRVVGSGIMDGAGLVAVEVMPILYRPESRRLFLVEDIAFRFSFAEQNPPVLRPQVRGRYEQMV</sequence>
<evidence type="ECO:0000313" key="3">
    <source>
        <dbReference type="Proteomes" id="UP000191663"/>
    </source>
</evidence>
<feature type="domain" description="Gingipain propeptide" evidence="1">
    <location>
        <begin position="39"/>
        <end position="172"/>
    </location>
</feature>
<dbReference type="Proteomes" id="UP000191663">
    <property type="component" value="Unassembled WGS sequence"/>
</dbReference>
<dbReference type="EMBL" id="MUKB01000096">
    <property type="protein sequence ID" value="OPX17639.1"/>
    <property type="molecule type" value="Genomic_DNA"/>
</dbReference>
<accession>A0A1V4QE41</accession>
<dbReference type="AlphaFoldDB" id="A0A1V4QE41"/>
<feature type="non-terminal residue" evidence="2">
    <location>
        <position position="186"/>
    </location>
</feature>
<organism evidence="2 3">
    <name type="scientific">candidate division WOR-3 bacterium 4484_100</name>
    <dbReference type="NCBI Taxonomy" id="1936077"/>
    <lineage>
        <taxon>Bacteria</taxon>
        <taxon>Bacteria division WOR-3</taxon>
    </lineage>
</organism>
<protein>
    <recommendedName>
        <fullName evidence="1">Gingipain propeptide domain-containing protein</fullName>
    </recommendedName>
</protein>
<name>A0A1V4QE41_UNCW3</name>
<dbReference type="GO" id="GO:0004197">
    <property type="term" value="F:cysteine-type endopeptidase activity"/>
    <property type="evidence" value="ECO:0007669"/>
    <property type="project" value="InterPro"/>
</dbReference>
<evidence type="ECO:0000259" key="1">
    <source>
        <dbReference type="Pfam" id="PF08126"/>
    </source>
</evidence>